<dbReference type="Proteomes" id="UP001391051">
    <property type="component" value="Unassembled WGS sequence"/>
</dbReference>
<evidence type="ECO:0000313" key="6">
    <source>
        <dbReference type="EMBL" id="KAK7942994.1"/>
    </source>
</evidence>
<dbReference type="SUPFAM" id="SSF53335">
    <property type="entry name" value="S-adenosyl-L-methionine-dependent methyltransferases"/>
    <property type="match status" value="1"/>
</dbReference>
<keyword evidence="7" id="KW-1185">Reference proteome</keyword>
<name>A0ABR1PZ17_9PEZI</name>
<dbReference type="Pfam" id="PF00891">
    <property type="entry name" value="Methyltransf_2"/>
    <property type="match status" value="1"/>
</dbReference>
<dbReference type="Gene3D" id="1.10.10.10">
    <property type="entry name" value="Winged helix-like DNA-binding domain superfamily/Winged helix DNA-binding domain"/>
    <property type="match status" value="1"/>
</dbReference>
<dbReference type="Pfam" id="PF08100">
    <property type="entry name" value="Dimerisation"/>
    <property type="match status" value="1"/>
</dbReference>
<proteinExistence type="predicted"/>
<dbReference type="InterPro" id="IPR001077">
    <property type="entry name" value="COMT_C"/>
</dbReference>
<evidence type="ECO:0000313" key="7">
    <source>
        <dbReference type="Proteomes" id="UP001391051"/>
    </source>
</evidence>
<feature type="domain" description="O-methyltransferase dimerisation" evidence="5">
    <location>
        <begin position="67"/>
        <end position="135"/>
    </location>
</feature>
<reference evidence="6 7" key="1">
    <citation type="submission" date="2023-01" db="EMBL/GenBank/DDBJ databases">
        <title>Analysis of 21 Apiospora genomes using comparative genomics revels a genus with tremendous synthesis potential of carbohydrate active enzymes and secondary metabolites.</title>
        <authorList>
            <person name="Sorensen T."/>
        </authorList>
    </citation>
    <scope>NUCLEOTIDE SEQUENCE [LARGE SCALE GENOMIC DNA]</scope>
    <source>
        <strain evidence="6 7">CBS 24483</strain>
    </source>
</reference>
<accession>A0ABR1PZ17</accession>
<dbReference type="RefSeq" id="XP_066695025.1">
    <property type="nucleotide sequence ID" value="XM_066848329.1"/>
</dbReference>
<dbReference type="SUPFAM" id="SSF46785">
    <property type="entry name" value="Winged helix' DNA-binding domain"/>
    <property type="match status" value="1"/>
</dbReference>
<evidence type="ECO:0000256" key="1">
    <source>
        <dbReference type="ARBA" id="ARBA00022603"/>
    </source>
</evidence>
<dbReference type="Gene3D" id="3.40.50.150">
    <property type="entry name" value="Vaccinia Virus protein VP39"/>
    <property type="match status" value="1"/>
</dbReference>
<evidence type="ECO:0000259" key="5">
    <source>
        <dbReference type="Pfam" id="PF08100"/>
    </source>
</evidence>
<keyword evidence="3" id="KW-0949">S-adenosyl-L-methionine</keyword>
<dbReference type="InterPro" id="IPR036388">
    <property type="entry name" value="WH-like_DNA-bd_sf"/>
</dbReference>
<dbReference type="PANTHER" id="PTHR43712">
    <property type="entry name" value="PUTATIVE (AFU_ORTHOLOGUE AFUA_4G14580)-RELATED"/>
    <property type="match status" value="1"/>
</dbReference>
<protein>
    <recommendedName>
        <fullName evidence="8">O-methyltransferase domain-containing protein</fullName>
    </recommendedName>
</protein>
<feature type="domain" description="O-methyltransferase C-terminal" evidence="4">
    <location>
        <begin position="236"/>
        <end position="381"/>
    </location>
</feature>
<dbReference type="InterPro" id="IPR012967">
    <property type="entry name" value="COMT_dimerisation"/>
</dbReference>
<gene>
    <name evidence="6" type="ORF">PG986_012107</name>
</gene>
<comment type="caution">
    <text evidence="6">The sequence shown here is derived from an EMBL/GenBank/DDBJ whole genome shotgun (WGS) entry which is preliminary data.</text>
</comment>
<dbReference type="EMBL" id="JAQQWE010000008">
    <property type="protein sequence ID" value="KAK7942994.1"/>
    <property type="molecule type" value="Genomic_DNA"/>
</dbReference>
<keyword evidence="2" id="KW-0808">Transferase</keyword>
<dbReference type="PROSITE" id="PS51683">
    <property type="entry name" value="SAM_OMT_II"/>
    <property type="match status" value="1"/>
</dbReference>
<evidence type="ECO:0000259" key="4">
    <source>
        <dbReference type="Pfam" id="PF00891"/>
    </source>
</evidence>
<organism evidence="6 7">
    <name type="scientific">Apiospora aurea</name>
    <dbReference type="NCBI Taxonomy" id="335848"/>
    <lineage>
        <taxon>Eukaryota</taxon>
        <taxon>Fungi</taxon>
        <taxon>Dikarya</taxon>
        <taxon>Ascomycota</taxon>
        <taxon>Pezizomycotina</taxon>
        <taxon>Sordariomycetes</taxon>
        <taxon>Xylariomycetidae</taxon>
        <taxon>Amphisphaeriales</taxon>
        <taxon>Apiosporaceae</taxon>
        <taxon>Apiospora</taxon>
    </lineage>
</organism>
<evidence type="ECO:0000256" key="2">
    <source>
        <dbReference type="ARBA" id="ARBA00022679"/>
    </source>
</evidence>
<dbReference type="PANTHER" id="PTHR43712:SF1">
    <property type="entry name" value="HYPOTHETICAL O-METHYLTRANSFERASE (EUROFUNG)-RELATED"/>
    <property type="match status" value="1"/>
</dbReference>
<keyword evidence="1" id="KW-0489">Methyltransferase</keyword>
<dbReference type="InterPro" id="IPR029063">
    <property type="entry name" value="SAM-dependent_MTases_sf"/>
</dbReference>
<dbReference type="GeneID" id="92081391"/>
<dbReference type="InterPro" id="IPR036390">
    <property type="entry name" value="WH_DNA-bd_sf"/>
</dbReference>
<evidence type="ECO:0000256" key="3">
    <source>
        <dbReference type="ARBA" id="ARBA00022691"/>
    </source>
</evidence>
<dbReference type="InterPro" id="IPR016461">
    <property type="entry name" value="COMT-like"/>
</dbReference>
<evidence type="ECO:0008006" key="8">
    <source>
        <dbReference type="Google" id="ProtNLM"/>
    </source>
</evidence>
<sequence>MTPETSSMENVAQALKQVAEHGERFMDNDSSARERLVASARALILAVETPMDSLLWHVWALPTRTAAARIAVDLKIFETAVEDGGHPKSSEDLAAVTGASPTLVKRISRALVSMGMLAEQGPGLYTPNSFTKLLANKEYAAGIIFNFDINMESLAKLPEYLKKTNFQNPENALDGPFQYANDNKPAFSWLVERPETFEAFHLYIHSLRQHRPSWTDMYPAQARLVSGLKPDGDASAFVDVGGSMGQILQDFRANVPQYTGRLVLQELPEVVAAATEKGVGADGRIELQVHDFFTPQPVRGARAYFMRTVLHDWPDAQCRKILTQLKDAMEPGYSRILISDCVISDEKAAWQHVSMDIFMMAQVSSRERTEHEWRALIESCGLKVTGIYSKGDGNEGLIEVYPARVRLEHKHRPIGAGAALSVLQYIFYVDKTNDSSEIPYILICA</sequence>